<reference evidence="1 2" key="1">
    <citation type="submission" date="2009-01" db="EMBL/GenBank/DDBJ databases">
        <authorList>
            <person name="Fulton L."/>
            <person name="Clifton S."/>
            <person name="Fulton B."/>
            <person name="Xu J."/>
            <person name="Minx P."/>
            <person name="Pepin K.H."/>
            <person name="Johnson M."/>
            <person name="Bhonagiri V."/>
            <person name="Nash W.E."/>
            <person name="Mardis E.R."/>
            <person name="Wilson R.K."/>
        </authorList>
    </citation>
    <scope>NUCLEOTIDE SEQUENCE [LARGE SCALE GENOMIC DNA]</scope>
    <source>
        <strain evidence="1 2">DSM 15981</strain>
    </source>
</reference>
<protein>
    <submittedName>
        <fullName evidence="1">Uncharacterized protein</fullName>
    </submittedName>
</protein>
<dbReference type="HOGENOM" id="CLU_3151066_0_0_9"/>
<evidence type="ECO:0000313" key="1">
    <source>
        <dbReference type="EMBL" id="EEG51380.1"/>
    </source>
</evidence>
<keyword evidence="2" id="KW-1185">Reference proteome</keyword>
<accession>C0DBK5</accession>
<sequence length="48" mass="5765">MFFDLIASIFKISPSYCYIKIAFLKTILLYLSSYHSTTFQKKYQLKFL</sequence>
<comment type="caution">
    <text evidence="1">The sequence shown here is derived from an EMBL/GenBank/DDBJ whole genome shotgun (WGS) entry which is preliminary data.</text>
</comment>
<organism evidence="1 2">
    <name type="scientific">[Clostridium] asparagiforme DSM 15981</name>
    <dbReference type="NCBI Taxonomy" id="518636"/>
    <lineage>
        <taxon>Bacteria</taxon>
        <taxon>Bacillati</taxon>
        <taxon>Bacillota</taxon>
        <taxon>Clostridia</taxon>
        <taxon>Lachnospirales</taxon>
        <taxon>Lachnospiraceae</taxon>
        <taxon>Enterocloster</taxon>
    </lineage>
</organism>
<proteinExistence type="predicted"/>
<evidence type="ECO:0000313" key="2">
    <source>
        <dbReference type="Proteomes" id="UP000004756"/>
    </source>
</evidence>
<reference evidence="1 2" key="2">
    <citation type="submission" date="2009-02" db="EMBL/GenBank/DDBJ databases">
        <title>Draft genome sequence of Clostridium asparagiforme (DSM 15981).</title>
        <authorList>
            <person name="Sudarsanam P."/>
            <person name="Ley R."/>
            <person name="Guruge J."/>
            <person name="Turnbaugh P.J."/>
            <person name="Mahowald M."/>
            <person name="Liep D."/>
            <person name="Gordon J."/>
        </authorList>
    </citation>
    <scope>NUCLEOTIDE SEQUENCE [LARGE SCALE GENOMIC DNA]</scope>
    <source>
        <strain evidence="1 2">DSM 15981</strain>
    </source>
</reference>
<dbReference type="EMBL" id="ACCJ01000550">
    <property type="protein sequence ID" value="EEG51380.1"/>
    <property type="molecule type" value="Genomic_DNA"/>
</dbReference>
<dbReference type="Proteomes" id="UP000004756">
    <property type="component" value="Unassembled WGS sequence"/>
</dbReference>
<dbReference type="AlphaFoldDB" id="C0DBK5"/>
<gene>
    <name evidence="1" type="ORF">CLOSTASPAR_06660</name>
</gene>
<name>C0DBK5_9FIRM</name>